<feature type="domain" description="STAS" evidence="2">
    <location>
        <begin position="1"/>
        <end position="111"/>
    </location>
</feature>
<feature type="transmembrane region" description="Helical" evidence="1">
    <location>
        <begin position="43"/>
        <end position="66"/>
    </location>
</feature>
<reference evidence="3 4" key="1">
    <citation type="submission" date="2023-01" db="EMBL/GenBank/DDBJ databases">
        <title>Cultivation and genomic characterization of new, ubiquitous marine nitrite-oxidizing bacteria from the Nitrospirales.</title>
        <authorList>
            <person name="Mueller A.J."/>
            <person name="Daebeler A."/>
            <person name="Herbold C.W."/>
            <person name="Kirkegaard R.H."/>
            <person name="Daims H."/>
        </authorList>
    </citation>
    <scope>NUCLEOTIDE SEQUENCE [LARGE SCALE GENOMIC DNA]</scope>
    <source>
        <strain evidence="3 4">DK</strain>
    </source>
</reference>
<dbReference type="SUPFAM" id="SSF52091">
    <property type="entry name" value="SpoIIaa-like"/>
    <property type="match status" value="1"/>
</dbReference>
<dbReference type="RefSeq" id="WP_312742062.1">
    <property type="nucleotide sequence ID" value="NZ_CP116968.1"/>
</dbReference>
<keyword evidence="1" id="KW-1133">Transmembrane helix</keyword>
<protein>
    <submittedName>
        <fullName evidence="3">STAS domain-containing protein</fullName>
    </submittedName>
</protein>
<dbReference type="InterPro" id="IPR036513">
    <property type="entry name" value="STAS_dom_sf"/>
</dbReference>
<dbReference type="CDD" id="cd07043">
    <property type="entry name" value="STAS_anti-anti-sigma_factors"/>
    <property type="match status" value="1"/>
</dbReference>
<evidence type="ECO:0000256" key="1">
    <source>
        <dbReference type="SAM" id="Phobius"/>
    </source>
</evidence>
<evidence type="ECO:0000313" key="3">
    <source>
        <dbReference type="EMBL" id="WNM60800.1"/>
    </source>
</evidence>
<dbReference type="Pfam" id="PF01740">
    <property type="entry name" value="STAS"/>
    <property type="match status" value="1"/>
</dbReference>
<dbReference type="PANTHER" id="PTHR33495:SF2">
    <property type="entry name" value="ANTI-SIGMA FACTOR ANTAGONIST TM_1081-RELATED"/>
    <property type="match status" value="1"/>
</dbReference>
<keyword evidence="1" id="KW-0472">Membrane</keyword>
<dbReference type="PROSITE" id="PS50801">
    <property type="entry name" value="STAS"/>
    <property type="match status" value="1"/>
</dbReference>
<proteinExistence type="predicted"/>
<gene>
    <name evidence="3" type="ORF">PQG83_13650</name>
</gene>
<dbReference type="InterPro" id="IPR002645">
    <property type="entry name" value="STAS_dom"/>
</dbReference>
<dbReference type="AlphaFoldDB" id="A0AA96GII8"/>
<organism evidence="3 4">
    <name type="scientific">Candidatus Nitrospira neomarina</name>
    <dbReference type="NCBI Taxonomy" id="3020899"/>
    <lineage>
        <taxon>Bacteria</taxon>
        <taxon>Pseudomonadati</taxon>
        <taxon>Nitrospirota</taxon>
        <taxon>Nitrospiria</taxon>
        <taxon>Nitrospirales</taxon>
        <taxon>Nitrospiraceae</taxon>
        <taxon>Nitrospira</taxon>
    </lineage>
</organism>
<accession>A0AA96GII8</accession>
<evidence type="ECO:0000313" key="4">
    <source>
        <dbReference type="Proteomes" id="UP001302494"/>
    </source>
</evidence>
<dbReference type="Gene3D" id="3.30.750.24">
    <property type="entry name" value="STAS domain"/>
    <property type="match status" value="1"/>
</dbReference>
<keyword evidence="1" id="KW-0812">Transmembrane</keyword>
<name>A0AA96GII8_9BACT</name>
<dbReference type="PANTHER" id="PTHR33495">
    <property type="entry name" value="ANTI-SIGMA FACTOR ANTAGONIST TM_1081-RELATED-RELATED"/>
    <property type="match status" value="1"/>
</dbReference>
<dbReference type="Proteomes" id="UP001302494">
    <property type="component" value="Chromosome"/>
</dbReference>
<dbReference type="GO" id="GO:0043856">
    <property type="term" value="F:anti-sigma factor antagonist activity"/>
    <property type="evidence" value="ECO:0007669"/>
    <property type="project" value="TreeGrafter"/>
</dbReference>
<dbReference type="KEGG" id="nneo:PQG83_13650"/>
<dbReference type="EMBL" id="CP116968">
    <property type="protein sequence ID" value="WNM60800.1"/>
    <property type="molecule type" value="Genomic_DNA"/>
</dbReference>
<keyword evidence="4" id="KW-1185">Reference proteome</keyword>
<sequence length="111" mass="12396">MQVAERMQDTTLVLMISGRVTAYSRKVFQGMVKSARFSGARHIIFNMEGVTFMDTIGLGGLMLAYLDLNDNHMVMSVVEPQQPVKTLLEDANFPELVPTYPTEETALQAIQ</sequence>
<evidence type="ECO:0000259" key="2">
    <source>
        <dbReference type="PROSITE" id="PS50801"/>
    </source>
</evidence>